<comment type="caution">
    <text evidence="1">The sequence shown here is derived from an EMBL/GenBank/DDBJ whole genome shotgun (WGS) entry which is preliminary data.</text>
</comment>
<name>U2PL41_LEVBR</name>
<dbReference type="AlphaFoldDB" id="U2PL41"/>
<evidence type="ECO:0000313" key="2">
    <source>
        <dbReference type="Proteomes" id="UP000016644"/>
    </source>
</evidence>
<reference evidence="1 2" key="1">
    <citation type="submission" date="2013-06" db="EMBL/GenBank/DDBJ databases">
        <authorList>
            <person name="Weinstock G."/>
            <person name="Sodergren E."/>
            <person name="Lobos E.A."/>
            <person name="Fulton L."/>
            <person name="Fulton R."/>
            <person name="Courtney L."/>
            <person name="Fronick C."/>
            <person name="O'Laughlin M."/>
            <person name="Godfrey J."/>
            <person name="Wilson R.M."/>
            <person name="Miner T."/>
            <person name="Farmer C."/>
            <person name="Delehaunty K."/>
            <person name="Cordes M."/>
            <person name="Minx P."/>
            <person name="Tomlinson C."/>
            <person name="Chen J."/>
            <person name="Wollam A."/>
            <person name="Pepin K.H."/>
            <person name="Bhonagiri V."/>
            <person name="Zhang X."/>
            <person name="Warren W."/>
            <person name="Mitreva M."/>
            <person name="Mardis E.R."/>
            <person name="Wilson R.K."/>
        </authorList>
    </citation>
    <scope>NUCLEOTIDE SEQUENCE [LARGE SCALE GENOMIC DNA]</scope>
    <source>
        <strain evidence="1 2">ATCC 14869</strain>
    </source>
</reference>
<dbReference type="HOGENOM" id="CLU_3291385_0_0_9"/>
<gene>
    <name evidence="1" type="ORF">HMPREF0495_00928</name>
</gene>
<sequence length="40" mass="4471">MRKVTSKRLQTDEIQVTLVETDVNGHGKKGVISFVSRLSL</sequence>
<dbReference type="Proteomes" id="UP000016644">
    <property type="component" value="Unassembled WGS sequence"/>
</dbReference>
<protein>
    <submittedName>
        <fullName evidence="1">Uncharacterized protein</fullName>
    </submittedName>
</protein>
<accession>U2PL41</accession>
<organism evidence="1 2">
    <name type="scientific">Levilactobacillus brevis ATCC 14869 = DSM 20054</name>
    <dbReference type="NCBI Taxonomy" id="649758"/>
    <lineage>
        <taxon>Bacteria</taxon>
        <taxon>Bacillati</taxon>
        <taxon>Bacillota</taxon>
        <taxon>Bacilli</taxon>
        <taxon>Lactobacillales</taxon>
        <taxon>Lactobacillaceae</taxon>
        <taxon>Levilactobacillus</taxon>
    </lineage>
</organism>
<proteinExistence type="predicted"/>
<evidence type="ECO:0000313" key="1">
    <source>
        <dbReference type="EMBL" id="ERK44454.1"/>
    </source>
</evidence>
<dbReference type="EMBL" id="AWVK01000034">
    <property type="protein sequence ID" value="ERK44454.1"/>
    <property type="molecule type" value="Genomic_DNA"/>
</dbReference>